<name>A0A9P7VM69_9AGAR</name>
<dbReference type="Gene3D" id="2.60.420.10">
    <property type="entry name" value="Maltose phosphorylase, domain 3"/>
    <property type="match status" value="1"/>
</dbReference>
<dbReference type="GeneID" id="66099782"/>
<evidence type="ECO:0000313" key="3">
    <source>
        <dbReference type="EMBL" id="KAG7443773.1"/>
    </source>
</evidence>
<evidence type="ECO:0000313" key="4">
    <source>
        <dbReference type="Proteomes" id="UP000812287"/>
    </source>
</evidence>
<dbReference type="PANTHER" id="PTHR34987">
    <property type="entry name" value="C, PUTATIVE (AFU_ORTHOLOGUE AFUA_3G02880)-RELATED"/>
    <property type="match status" value="1"/>
</dbReference>
<dbReference type="InterPro" id="IPR008928">
    <property type="entry name" value="6-hairpin_glycosidase_sf"/>
</dbReference>
<dbReference type="InterPro" id="IPR035398">
    <property type="entry name" value="Bac_rhamnosid_C"/>
</dbReference>
<feature type="domain" description="Alpha-L-rhamnosidase C-terminal" evidence="2">
    <location>
        <begin position="306"/>
        <end position="366"/>
    </location>
</feature>
<gene>
    <name evidence="3" type="ORF">BT62DRAFT_1008852</name>
</gene>
<proteinExistence type="predicted"/>
<sequence>MFIANNNATLGVAGPTIVDGAKRDRDMGIAVPSQFVSTFDLIPTRNALSAMFAAINPETGALPDSGPPLCQLGSDTYHCWTLIGTHNYYLYSGDDDWLSTIWTNYTHAIACLEGNVDSTGLMDVTGLPDWARLGGGGCNAEGNAILYKASSMRIIWAMNLSPQLEEKTLPHSKSSSTRPSGWNDANSFAVLYNLTLSNEQKGPEKNWNDLGPVVPELPDTTSRFNISGFEPQAHFKAGKDDRALDLLRREWDYILYTNLSVQSTLLEGFMANGSLWYVLFPLFLYSSGLTSALTLYVMGLSLRGATWSVSPLINGGLPGAEGGFETLLGWFGMKWALKDNQFFMEISTPKGTNDQVKLLRNGSVVVDEEAVDVGADGEIALTGGKHGVVIFS</sequence>
<evidence type="ECO:0000256" key="1">
    <source>
        <dbReference type="SAM" id="Phobius"/>
    </source>
</evidence>
<dbReference type="SUPFAM" id="SSF48208">
    <property type="entry name" value="Six-hairpin glycosidases"/>
    <property type="match status" value="1"/>
</dbReference>
<dbReference type="RefSeq" id="XP_043037273.1">
    <property type="nucleotide sequence ID" value="XM_043177495.1"/>
</dbReference>
<protein>
    <recommendedName>
        <fullName evidence="2">Alpha-L-rhamnosidase C-terminal domain-containing protein</fullName>
    </recommendedName>
</protein>
<dbReference type="PANTHER" id="PTHR34987:SF6">
    <property type="entry name" value="ALPHA-L-RHAMNOSIDASE SIX-HAIRPIN GLYCOSIDASE DOMAIN-CONTAINING PROTEIN"/>
    <property type="match status" value="1"/>
</dbReference>
<dbReference type="OrthoDB" id="10036721at2759"/>
<accession>A0A9P7VM69</accession>
<comment type="caution">
    <text evidence="3">The sequence shown here is derived from an EMBL/GenBank/DDBJ whole genome shotgun (WGS) entry which is preliminary data.</text>
</comment>
<dbReference type="Proteomes" id="UP000812287">
    <property type="component" value="Unassembled WGS sequence"/>
</dbReference>
<dbReference type="Gene3D" id="1.50.10.10">
    <property type="match status" value="2"/>
</dbReference>
<keyword evidence="4" id="KW-1185">Reference proteome</keyword>
<dbReference type="GO" id="GO:0005975">
    <property type="term" value="P:carbohydrate metabolic process"/>
    <property type="evidence" value="ECO:0007669"/>
    <property type="project" value="InterPro"/>
</dbReference>
<reference evidence="3" key="1">
    <citation type="submission" date="2020-11" db="EMBL/GenBank/DDBJ databases">
        <title>Adaptations for nitrogen fixation in a non-lichenized fungal sporocarp promotes dispersal by wood-feeding termites.</title>
        <authorList>
            <consortium name="DOE Joint Genome Institute"/>
            <person name="Koch R.A."/>
            <person name="Yoon G."/>
            <person name="Arayal U."/>
            <person name="Lail K."/>
            <person name="Amirebrahimi M."/>
            <person name="Labutti K."/>
            <person name="Lipzen A."/>
            <person name="Riley R."/>
            <person name="Barry K."/>
            <person name="Henrissat B."/>
            <person name="Grigoriev I.V."/>
            <person name="Herr J.R."/>
            <person name="Aime M.C."/>
        </authorList>
    </citation>
    <scope>NUCLEOTIDE SEQUENCE</scope>
    <source>
        <strain evidence="3">MCA 3950</strain>
    </source>
</reference>
<organism evidence="3 4">
    <name type="scientific">Guyanagaster necrorhizus</name>
    <dbReference type="NCBI Taxonomy" id="856835"/>
    <lineage>
        <taxon>Eukaryota</taxon>
        <taxon>Fungi</taxon>
        <taxon>Dikarya</taxon>
        <taxon>Basidiomycota</taxon>
        <taxon>Agaricomycotina</taxon>
        <taxon>Agaricomycetes</taxon>
        <taxon>Agaricomycetidae</taxon>
        <taxon>Agaricales</taxon>
        <taxon>Marasmiineae</taxon>
        <taxon>Physalacriaceae</taxon>
        <taxon>Guyanagaster</taxon>
    </lineage>
</organism>
<dbReference type="InterPro" id="IPR012341">
    <property type="entry name" value="6hp_glycosidase-like_sf"/>
</dbReference>
<keyword evidence="1" id="KW-1133">Transmembrane helix</keyword>
<feature type="transmembrane region" description="Helical" evidence="1">
    <location>
        <begin position="275"/>
        <end position="298"/>
    </location>
</feature>
<evidence type="ECO:0000259" key="2">
    <source>
        <dbReference type="Pfam" id="PF17390"/>
    </source>
</evidence>
<dbReference type="AlphaFoldDB" id="A0A9P7VM69"/>
<keyword evidence="1" id="KW-0812">Transmembrane</keyword>
<keyword evidence="1" id="KW-0472">Membrane</keyword>
<dbReference type="GO" id="GO:0003824">
    <property type="term" value="F:catalytic activity"/>
    <property type="evidence" value="ECO:0007669"/>
    <property type="project" value="UniProtKB-ARBA"/>
</dbReference>
<dbReference type="EMBL" id="MU250543">
    <property type="protein sequence ID" value="KAG7443773.1"/>
    <property type="molecule type" value="Genomic_DNA"/>
</dbReference>
<dbReference type="Pfam" id="PF17390">
    <property type="entry name" value="Bac_rhamnosid_C"/>
    <property type="match status" value="1"/>
</dbReference>